<protein>
    <submittedName>
        <fullName evidence="1">Uncharacterized protein</fullName>
    </submittedName>
</protein>
<comment type="caution">
    <text evidence="1">The sequence shown here is derived from an EMBL/GenBank/DDBJ whole genome shotgun (WGS) entry which is preliminary data.</text>
</comment>
<dbReference type="EMBL" id="CAXIEN010000138">
    <property type="protein sequence ID" value="CAL1280918.1"/>
    <property type="molecule type" value="Genomic_DNA"/>
</dbReference>
<sequence>MTNTKVKCWQDINLSAWLGQCDEEQTKSVVFVSLNKCRPPVSSEQLFCTTRRESSSELALDPHSQSKG</sequence>
<name>A0AAV2AAE9_9ARAC</name>
<accession>A0AAV2AAE9</accession>
<reference evidence="1 2" key="1">
    <citation type="submission" date="2024-04" db="EMBL/GenBank/DDBJ databases">
        <authorList>
            <person name="Rising A."/>
            <person name="Reimegard J."/>
            <person name="Sonavane S."/>
            <person name="Akerstrom W."/>
            <person name="Nylinder S."/>
            <person name="Hedman E."/>
            <person name="Kallberg Y."/>
        </authorList>
    </citation>
    <scope>NUCLEOTIDE SEQUENCE [LARGE SCALE GENOMIC DNA]</scope>
</reference>
<evidence type="ECO:0000313" key="2">
    <source>
        <dbReference type="Proteomes" id="UP001497382"/>
    </source>
</evidence>
<evidence type="ECO:0000313" key="1">
    <source>
        <dbReference type="EMBL" id="CAL1280918.1"/>
    </source>
</evidence>
<dbReference type="AlphaFoldDB" id="A0AAV2AAE9"/>
<gene>
    <name evidence="1" type="ORF">LARSCL_LOCUS11272</name>
</gene>
<organism evidence="1 2">
    <name type="scientific">Larinioides sclopetarius</name>
    <dbReference type="NCBI Taxonomy" id="280406"/>
    <lineage>
        <taxon>Eukaryota</taxon>
        <taxon>Metazoa</taxon>
        <taxon>Ecdysozoa</taxon>
        <taxon>Arthropoda</taxon>
        <taxon>Chelicerata</taxon>
        <taxon>Arachnida</taxon>
        <taxon>Araneae</taxon>
        <taxon>Araneomorphae</taxon>
        <taxon>Entelegynae</taxon>
        <taxon>Araneoidea</taxon>
        <taxon>Araneidae</taxon>
        <taxon>Larinioides</taxon>
    </lineage>
</organism>
<proteinExistence type="predicted"/>
<keyword evidence="2" id="KW-1185">Reference proteome</keyword>
<dbReference type="Proteomes" id="UP001497382">
    <property type="component" value="Unassembled WGS sequence"/>
</dbReference>